<evidence type="ECO:0000259" key="1">
    <source>
        <dbReference type="Pfam" id="PF00905"/>
    </source>
</evidence>
<dbReference type="OrthoDB" id="8708684at2"/>
<dbReference type="Pfam" id="PF00905">
    <property type="entry name" value="Transpeptidase"/>
    <property type="match status" value="1"/>
</dbReference>
<dbReference type="GO" id="GO:0005886">
    <property type="term" value="C:plasma membrane"/>
    <property type="evidence" value="ECO:0007669"/>
    <property type="project" value="TreeGrafter"/>
</dbReference>
<accession>A0A418Y143</accession>
<dbReference type="InterPro" id="IPR001460">
    <property type="entry name" value="PCN-bd_Tpept"/>
</dbReference>
<dbReference type="PANTHER" id="PTHR30627">
    <property type="entry name" value="PEPTIDOGLYCAN D,D-TRANSPEPTIDASE"/>
    <property type="match status" value="1"/>
</dbReference>
<dbReference type="InterPro" id="IPR050515">
    <property type="entry name" value="Beta-lactam/transpept"/>
</dbReference>
<dbReference type="Proteomes" id="UP000284006">
    <property type="component" value="Unassembled WGS sequence"/>
</dbReference>
<feature type="domain" description="Penicillin-binding protein transpeptidase" evidence="1">
    <location>
        <begin position="452"/>
        <end position="712"/>
    </location>
</feature>
<dbReference type="Gene3D" id="3.40.710.10">
    <property type="entry name" value="DD-peptidase/beta-lactamase superfamily"/>
    <property type="match status" value="1"/>
</dbReference>
<reference evidence="2 3" key="1">
    <citation type="submission" date="2018-09" db="EMBL/GenBank/DDBJ databases">
        <authorList>
            <person name="Zhu H."/>
        </authorList>
    </citation>
    <scope>NUCLEOTIDE SEQUENCE [LARGE SCALE GENOMIC DNA]</scope>
    <source>
        <strain evidence="2 3">K1S02-61</strain>
    </source>
</reference>
<dbReference type="InterPro" id="IPR012338">
    <property type="entry name" value="Beta-lactam/transpept-like"/>
</dbReference>
<proteinExistence type="predicted"/>
<dbReference type="EMBL" id="QYUP01000087">
    <property type="protein sequence ID" value="RJG19193.1"/>
    <property type="molecule type" value="Genomic_DNA"/>
</dbReference>
<dbReference type="GO" id="GO:0071555">
    <property type="term" value="P:cell wall organization"/>
    <property type="evidence" value="ECO:0007669"/>
    <property type="project" value="TreeGrafter"/>
</dbReference>
<evidence type="ECO:0000313" key="2">
    <source>
        <dbReference type="EMBL" id="RJG19193.1"/>
    </source>
</evidence>
<sequence length="720" mass="75981">MGQVRRFFPAARVCLEWHNKAGRRNARLTGTPLYRMADGSFVREQVRVFNSERRLLAWRIRPLAAQGEWQASVGGAPAALSASMPLAASRLFAELPEGWAPWVRIAAWSDAGAACITLVLPRPAQAGERVQLMLAGRVLAVDGARLNGPPADACTGRACPSRGAAQLLDLDLMPGTRSLTVHASPLDMAALANPADQQYRHIRVEAGRLAWHTLRSGGAPAQPRLPAAIRLADRNGVLLWSGGTPTAAAIDAGLAPLLGLRRDHANSLAGMLARLPSPAGAPHEARLSLDLVLQAASQRILECIGMRRGIWDGSKCHGGQPAPPGRQAGIVLVDAASGDILAAAGAGSGTVTAANWDEVRNFDRTNPARSPLRLPAFQHDGGAHRSPGSTFKVISALGLELAAQRDARLDGLLAGLPLDAINEMAAQRGFAFQTNAAAYPANTRLAHITNYRDQHLDRRAQDGRLGLAQALSYSLNTWFAWSGELADRSLFGRPDGGAPDLQPLEEGALDTVRPIAGMARRLGFGRAWRLDGGLLPADYAWQQWDALQASPARIDPVHTRHELRQMAIGLRMQATPLQMALVSAAVGQGGVAAPRLLLALDGHDAHEAVVEPLGVRLDRVRAGMKGVVDAGTAAGAFRGQGLRDIRRGMSGKTGTAPTISAGGRELSTVWFTGWLEPGSIPGEKRRLAVAAFASHSEATGGEHAAPMAAALLAALATTGP</sequence>
<name>A0A418Y143_9BURK</name>
<protein>
    <recommendedName>
        <fullName evidence="1">Penicillin-binding protein transpeptidase domain-containing protein</fullName>
    </recommendedName>
</protein>
<dbReference type="GO" id="GO:0008658">
    <property type="term" value="F:penicillin binding"/>
    <property type="evidence" value="ECO:0007669"/>
    <property type="project" value="InterPro"/>
</dbReference>
<dbReference type="RefSeq" id="WP_119810416.1">
    <property type="nucleotide sequence ID" value="NZ_QYUP01000087.1"/>
</dbReference>
<dbReference type="PANTHER" id="PTHR30627:SF24">
    <property type="entry name" value="PENICILLIN-BINDING PROTEIN 4B"/>
    <property type="match status" value="1"/>
</dbReference>
<keyword evidence="3" id="KW-1185">Reference proteome</keyword>
<dbReference type="GO" id="GO:0071972">
    <property type="term" value="F:peptidoglycan L,D-transpeptidase activity"/>
    <property type="evidence" value="ECO:0007669"/>
    <property type="project" value="TreeGrafter"/>
</dbReference>
<dbReference type="AlphaFoldDB" id="A0A418Y143"/>
<organism evidence="2 3">
    <name type="scientific">Massilia cavernae</name>
    <dbReference type="NCBI Taxonomy" id="2320864"/>
    <lineage>
        <taxon>Bacteria</taxon>
        <taxon>Pseudomonadati</taxon>
        <taxon>Pseudomonadota</taxon>
        <taxon>Betaproteobacteria</taxon>
        <taxon>Burkholderiales</taxon>
        <taxon>Oxalobacteraceae</taxon>
        <taxon>Telluria group</taxon>
        <taxon>Massilia</taxon>
    </lineage>
</organism>
<dbReference type="SUPFAM" id="SSF56601">
    <property type="entry name" value="beta-lactamase/transpeptidase-like"/>
    <property type="match status" value="1"/>
</dbReference>
<comment type="caution">
    <text evidence="2">The sequence shown here is derived from an EMBL/GenBank/DDBJ whole genome shotgun (WGS) entry which is preliminary data.</text>
</comment>
<evidence type="ECO:0000313" key="3">
    <source>
        <dbReference type="Proteomes" id="UP000284006"/>
    </source>
</evidence>
<gene>
    <name evidence="2" type="ORF">D3872_08810</name>
</gene>